<dbReference type="AlphaFoldDB" id="A0A8K0TPG8"/>
<proteinExistence type="predicted"/>
<evidence type="ECO:0000313" key="3">
    <source>
        <dbReference type="Proteomes" id="UP000813385"/>
    </source>
</evidence>
<name>A0A8K0TPG8_9PEZI</name>
<evidence type="ECO:0000256" key="1">
    <source>
        <dbReference type="SAM" id="MobiDB-lite"/>
    </source>
</evidence>
<feature type="region of interest" description="Disordered" evidence="1">
    <location>
        <begin position="1"/>
        <end position="51"/>
    </location>
</feature>
<accession>A0A8K0TPG8</accession>
<dbReference type="Proteomes" id="UP000813385">
    <property type="component" value="Unassembled WGS sequence"/>
</dbReference>
<protein>
    <submittedName>
        <fullName evidence="2">Uncharacterized protein</fullName>
    </submittedName>
</protein>
<feature type="region of interest" description="Disordered" evidence="1">
    <location>
        <begin position="71"/>
        <end position="103"/>
    </location>
</feature>
<reference evidence="2" key="1">
    <citation type="journal article" date="2021" name="Nat. Commun.">
        <title>Genetic determinants of endophytism in the Arabidopsis root mycobiome.</title>
        <authorList>
            <person name="Mesny F."/>
            <person name="Miyauchi S."/>
            <person name="Thiergart T."/>
            <person name="Pickel B."/>
            <person name="Atanasova L."/>
            <person name="Karlsson M."/>
            <person name="Huettel B."/>
            <person name="Barry K.W."/>
            <person name="Haridas S."/>
            <person name="Chen C."/>
            <person name="Bauer D."/>
            <person name="Andreopoulos W."/>
            <person name="Pangilinan J."/>
            <person name="LaButti K."/>
            <person name="Riley R."/>
            <person name="Lipzen A."/>
            <person name="Clum A."/>
            <person name="Drula E."/>
            <person name="Henrissat B."/>
            <person name="Kohler A."/>
            <person name="Grigoriev I.V."/>
            <person name="Martin F.M."/>
            <person name="Hacquard S."/>
        </authorList>
    </citation>
    <scope>NUCLEOTIDE SEQUENCE</scope>
    <source>
        <strain evidence="2">MPI-CAGE-AT-0016</strain>
    </source>
</reference>
<gene>
    <name evidence="2" type="ORF">B0T11DRAFT_50580</name>
</gene>
<dbReference type="EMBL" id="JAGPXD010000002">
    <property type="protein sequence ID" value="KAH7367134.1"/>
    <property type="molecule type" value="Genomic_DNA"/>
</dbReference>
<keyword evidence="3" id="KW-1185">Reference proteome</keyword>
<feature type="compositionally biased region" description="Basic and acidic residues" evidence="1">
    <location>
        <begin position="93"/>
        <end position="103"/>
    </location>
</feature>
<evidence type="ECO:0000313" key="2">
    <source>
        <dbReference type="EMBL" id="KAH7367134.1"/>
    </source>
</evidence>
<comment type="caution">
    <text evidence="2">The sequence shown here is derived from an EMBL/GenBank/DDBJ whole genome shotgun (WGS) entry which is preliminary data.</text>
</comment>
<organism evidence="2 3">
    <name type="scientific">Plectosphaerella cucumerina</name>
    <dbReference type="NCBI Taxonomy" id="40658"/>
    <lineage>
        <taxon>Eukaryota</taxon>
        <taxon>Fungi</taxon>
        <taxon>Dikarya</taxon>
        <taxon>Ascomycota</taxon>
        <taxon>Pezizomycotina</taxon>
        <taxon>Sordariomycetes</taxon>
        <taxon>Hypocreomycetidae</taxon>
        <taxon>Glomerellales</taxon>
        <taxon>Plectosphaerellaceae</taxon>
        <taxon>Plectosphaerella</taxon>
    </lineage>
</organism>
<feature type="compositionally biased region" description="Pro residues" evidence="1">
    <location>
        <begin position="1"/>
        <end position="12"/>
    </location>
</feature>
<sequence length="238" mass="24580">MTPKNNTPPPTPSEIGRAGIRLAIAPLDAEGSAREASASPDRGVPEGRSRVDEVRVRRVVGAARRPVGRTRGAVGEGATMRTSSGSGVAGREGTAEGERGGGRADVVRASEGESVMMKVGRGRVGVVDGRAGWVVDCSVSLLLSSPVRTGAGDDGDAAEGVPVGRGWSLVFGAVEVSSPSPPMMGPSRGGAALCWLGGLKRSSMRPDMIASGVLLFRVVQLSSPRRIQKKSGYQRPRE</sequence>